<dbReference type="Pfam" id="PF11176">
    <property type="entry name" value="Tma16"/>
    <property type="match status" value="1"/>
</dbReference>
<evidence type="ECO:0000313" key="2">
    <source>
        <dbReference type="EMBL" id="RVX75375.1"/>
    </source>
</evidence>
<dbReference type="PANTHER" id="PTHR10826">
    <property type="entry name" value="COMPLEMENT COMPONENT 1"/>
    <property type="match status" value="1"/>
</dbReference>
<feature type="region of interest" description="Disordered" evidence="1">
    <location>
        <begin position="246"/>
        <end position="268"/>
    </location>
</feature>
<dbReference type="VEuPathDB" id="FungiDB:PV10_00212"/>
<dbReference type="Proteomes" id="UP000288859">
    <property type="component" value="Unassembled WGS sequence"/>
</dbReference>
<dbReference type="InterPro" id="IPR003428">
    <property type="entry name" value="MAM33"/>
</dbReference>
<evidence type="ECO:0008006" key="4">
    <source>
        <dbReference type="Google" id="ProtNLM"/>
    </source>
</evidence>
<name>A0A438NI09_EXOME</name>
<feature type="compositionally biased region" description="Basic and acidic residues" evidence="1">
    <location>
        <begin position="25"/>
        <end position="41"/>
    </location>
</feature>
<dbReference type="VEuPathDB" id="FungiDB:PV10_00211"/>
<reference evidence="2 3" key="1">
    <citation type="submission" date="2017-03" db="EMBL/GenBank/DDBJ databases">
        <title>Genomes of endolithic fungi from Antarctica.</title>
        <authorList>
            <person name="Coleine C."/>
            <person name="Masonjones S."/>
            <person name="Stajich J.E."/>
        </authorList>
    </citation>
    <scope>NUCLEOTIDE SEQUENCE [LARGE SCALE GENOMIC DNA]</scope>
    <source>
        <strain evidence="2 3">CCFEE 6314</strain>
    </source>
</reference>
<dbReference type="EMBL" id="NAJM01000002">
    <property type="protein sequence ID" value="RVX75375.1"/>
    <property type="molecule type" value="Genomic_DNA"/>
</dbReference>
<sequence length="478" mass="54416">MARSLDKVHKKISKKRGGKTNSLHENSRDAQRLRTASAREDKLSRMMDAAAKSNQVYVDRVEWFKSALQGSSGPLTEEELRLLTQSFIDREDAELEEARQQRRPGRPKLKAEEQIMQRKDTEEREFKAGFWVPELRDEESRMKVERWSGDWAGLNTLAFVRIRLLNLSHNMLALRSLVRALPKSSLRQSAAGSLRSNTRAGIQRAAWQSKWQSSYSAFSTSAIKRESAGQFDQELSAKIAQEHSLELESHDDSKDESVNEYLKSSPFTVTEKPGSHEIVLTREFGNEHIKVELSISDINNMSEEEFDQSDEDDAFDDEPEYEQEKRTINQSKGGKIDVMPEDSIAPADREGDLDGMDYSSGPSYPIRILVTITKPGNKAIQVAAVVVDGTIDIENLTIYEKASLVDAEGNKEAREAQSLYEGPPIRNLDPELQMHLERYLEERGINAELAVFLPDYVDQKEQKEYVSWLDNLRKFIDA</sequence>
<dbReference type="GO" id="GO:0005759">
    <property type="term" value="C:mitochondrial matrix"/>
    <property type="evidence" value="ECO:0007669"/>
    <property type="project" value="InterPro"/>
</dbReference>
<gene>
    <name evidence="2" type="ORF">B0A52_00728</name>
</gene>
<comment type="caution">
    <text evidence="2">The sequence shown here is derived from an EMBL/GenBank/DDBJ whole genome shotgun (WGS) entry which is preliminary data.</text>
</comment>
<protein>
    <recommendedName>
        <fullName evidence="4">Mitochondrial glyco protein</fullName>
    </recommendedName>
</protein>
<dbReference type="InterPro" id="IPR036561">
    <property type="entry name" value="MAM33_sf"/>
</dbReference>
<dbReference type="Gene3D" id="3.10.280.10">
    <property type="entry name" value="Mitochondrial glycoprotein"/>
    <property type="match status" value="1"/>
</dbReference>
<feature type="compositionally biased region" description="Basic residues" evidence="1">
    <location>
        <begin position="8"/>
        <end position="18"/>
    </location>
</feature>
<dbReference type="Gene3D" id="1.20.1440.170">
    <property type="entry name" value="Translation machinery-associated protein 16-like"/>
    <property type="match status" value="1"/>
</dbReference>
<dbReference type="GO" id="GO:0042256">
    <property type="term" value="P:cytosolic ribosome assembly"/>
    <property type="evidence" value="ECO:0007669"/>
    <property type="project" value="TreeGrafter"/>
</dbReference>
<dbReference type="InterPro" id="IPR038356">
    <property type="entry name" value="Tma16_sf"/>
</dbReference>
<evidence type="ECO:0000256" key="1">
    <source>
        <dbReference type="SAM" id="MobiDB-lite"/>
    </source>
</evidence>
<proteinExistence type="predicted"/>
<evidence type="ECO:0000313" key="3">
    <source>
        <dbReference type="Proteomes" id="UP000288859"/>
    </source>
</evidence>
<dbReference type="PANTHER" id="PTHR10826:SF1">
    <property type="entry name" value="COMPLEMENT COMPONENT 1 Q SUBCOMPONENT-BINDING PROTEIN, MITOCHONDRIAL"/>
    <property type="match status" value="1"/>
</dbReference>
<dbReference type="InterPro" id="IPR021346">
    <property type="entry name" value="Tma16"/>
</dbReference>
<organism evidence="2 3">
    <name type="scientific">Exophiala mesophila</name>
    <name type="common">Black yeast-like fungus</name>
    <dbReference type="NCBI Taxonomy" id="212818"/>
    <lineage>
        <taxon>Eukaryota</taxon>
        <taxon>Fungi</taxon>
        <taxon>Dikarya</taxon>
        <taxon>Ascomycota</taxon>
        <taxon>Pezizomycotina</taxon>
        <taxon>Eurotiomycetes</taxon>
        <taxon>Chaetothyriomycetidae</taxon>
        <taxon>Chaetothyriales</taxon>
        <taxon>Herpotrichiellaceae</taxon>
        <taxon>Exophiala</taxon>
    </lineage>
</organism>
<feature type="compositionally biased region" description="Basic and acidic residues" evidence="1">
    <location>
        <begin position="246"/>
        <end position="257"/>
    </location>
</feature>
<dbReference type="SUPFAM" id="SSF54529">
    <property type="entry name" value="Mitochondrial glycoprotein MAM33-like"/>
    <property type="match status" value="1"/>
</dbReference>
<dbReference type="AlphaFoldDB" id="A0A438NI09"/>
<accession>A0A438NI09</accession>
<dbReference type="Pfam" id="PF02330">
    <property type="entry name" value="MAM33"/>
    <property type="match status" value="1"/>
</dbReference>
<feature type="region of interest" description="Disordered" evidence="1">
    <location>
        <begin position="1"/>
        <end position="41"/>
    </location>
</feature>
<dbReference type="OrthoDB" id="270284at2759"/>